<dbReference type="Gene3D" id="2.40.70.10">
    <property type="entry name" value="Acid Proteases"/>
    <property type="match status" value="1"/>
</dbReference>
<evidence type="ECO:0000259" key="6">
    <source>
        <dbReference type="PROSITE" id="PS50158"/>
    </source>
</evidence>
<dbReference type="PANTHER" id="PTHR33054">
    <property type="entry name" value="CCHC-TYPE DOMAIN-CONTAINING PROTEIN"/>
    <property type="match status" value="1"/>
</dbReference>
<feature type="domain" description="CCHC-type" evidence="6">
    <location>
        <begin position="1001"/>
        <end position="1014"/>
    </location>
</feature>
<dbReference type="InterPro" id="IPR043128">
    <property type="entry name" value="Rev_trsase/Diguanyl_cyclase"/>
</dbReference>
<keyword evidence="3" id="KW-0238">DNA-binding</keyword>
<dbReference type="Gene3D" id="3.30.70.270">
    <property type="match status" value="1"/>
</dbReference>
<dbReference type="InterPro" id="IPR036875">
    <property type="entry name" value="Znf_CCHC_sf"/>
</dbReference>
<dbReference type="GO" id="GO:0008270">
    <property type="term" value="F:zinc ion binding"/>
    <property type="evidence" value="ECO:0007669"/>
    <property type="project" value="UniProtKB-KW"/>
</dbReference>
<evidence type="ECO:0000256" key="4">
    <source>
        <dbReference type="PROSITE-ProRule" id="PRU00047"/>
    </source>
</evidence>
<keyword evidence="2" id="KW-0378">Hydrolase</keyword>
<reference evidence="7" key="1">
    <citation type="submission" date="2022-12" db="EMBL/GenBank/DDBJ databases">
        <title>Draft genome assemblies for two species of Escallonia (Escalloniales).</title>
        <authorList>
            <person name="Chanderbali A."/>
            <person name="Dervinis C."/>
            <person name="Anghel I."/>
            <person name="Soltis D."/>
            <person name="Soltis P."/>
            <person name="Zapata F."/>
        </authorList>
    </citation>
    <scope>NUCLEOTIDE SEQUENCE</scope>
    <source>
        <strain evidence="7">UCBG92.1500</strain>
        <tissue evidence="7">Leaf</tissue>
    </source>
</reference>
<dbReference type="InterPro" id="IPR001878">
    <property type="entry name" value="Znf_CCHC"/>
</dbReference>
<feature type="compositionally biased region" description="Basic residues" evidence="5">
    <location>
        <begin position="984"/>
        <end position="994"/>
    </location>
</feature>
<dbReference type="EMBL" id="JAVXUO010002661">
    <property type="protein sequence ID" value="KAK2970727.1"/>
    <property type="molecule type" value="Genomic_DNA"/>
</dbReference>
<dbReference type="InterPro" id="IPR028919">
    <property type="entry name" value="Viral_movement"/>
</dbReference>
<dbReference type="CDD" id="cd00303">
    <property type="entry name" value="retropepsin_like"/>
    <property type="match status" value="1"/>
</dbReference>
<dbReference type="SUPFAM" id="SSF57756">
    <property type="entry name" value="Retrovirus zinc finger-like domains"/>
    <property type="match status" value="1"/>
</dbReference>
<dbReference type="GO" id="GO:0004190">
    <property type="term" value="F:aspartic-type endopeptidase activity"/>
    <property type="evidence" value="ECO:0007669"/>
    <property type="project" value="UniProtKB-KW"/>
</dbReference>
<dbReference type="Pfam" id="PF01107">
    <property type="entry name" value="MP"/>
    <property type="match status" value="2"/>
</dbReference>
<dbReference type="InterPro" id="IPR021109">
    <property type="entry name" value="Peptidase_aspartic_dom_sf"/>
</dbReference>
<keyword evidence="4" id="KW-0863">Zinc-finger</keyword>
<name>A0AA88UCZ9_9ASTE</name>
<dbReference type="Pfam" id="PF24496">
    <property type="entry name" value="DUF7588"/>
    <property type="match status" value="2"/>
</dbReference>
<gene>
    <name evidence="7" type="ORF">RJ640_014217</name>
</gene>
<dbReference type="Gene3D" id="4.10.60.10">
    <property type="entry name" value="Zinc finger, CCHC-type"/>
    <property type="match status" value="1"/>
</dbReference>
<accession>A0AA88UCZ9</accession>
<dbReference type="GO" id="GO:0003677">
    <property type="term" value="F:DNA binding"/>
    <property type="evidence" value="ECO:0007669"/>
    <property type="project" value="UniProtKB-KW"/>
</dbReference>
<evidence type="ECO:0000256" key="3">
    <source>
        <dbReference type="ARBA" id="ARBA00023125"/>
    </source>
</evidence>
<dbReference type="SUPFAM" id="SSF56672">
    <property type="entry name" value="DNA/RNA polymerases"/>
    <property type="match status" value="1"/>
</dbReference>
<protein>
    <recommendedName>
        <fullName evidence="6">CCHC-type domain-containing protein</fullName>
    </recommendedName>
</protein>
<organism evidence="7 8">
    <name type="scientific">Escallonia rubra</name>
    <dbReference type="NCBI Taxonomy" id="112253"/>
    <lineage>
        <taxon>Eukaryota</taxon>
        <taxon>Viridiplantae</taxon>
        <taxon>Streptophyta</taxon>
        <taxon>Embryophyta</taxon>
        <taxon>Tracheophyta</taxon>
        <taxon>Spermatophyta</taxon>
        <taxon>Magnoliopsida</taxon>
        <taxon>eudicotyledons</taxon>
        <taxon>Gunneridae</taxon>
        <taxon>Pentapetalae</taxon>
        <taxon>asterids</taxon>
        <taxon>campanulids</taxon>
        <taxon>Escalloniales</taxon>
        <taxon>Escalloniaceae</taxon>
        <taxon>Escallonia</taxon>
    </lineage>
</organism>
<feature type="region of interest" description="Disordered" evidence="5">
    <location>
        <begin position="1871"/>
        <end position="1911"/>
    </location>
</feature>
<dbReference type="InterPro" id="IPR056648">
    <property type="entry name" value="DUF7746"/>
</dbReference>
<keyword evidence="1" id="KW-0645">Protease</keyword>
<feature type="compositionally biased region" description="Polar residues" evidence="5">
    <location>
        <begin position="7"/>
        <end position="20"/>
    </location>
</feature>
<dbReference type="Proteomes" id="UP001187471">
    <property type="component" value="Unassembled WGS sequence"/>
</dbReference>
<dbReference type="InterPro" id="IPR041577">
    <property type="entry name" value="RT_RNaseH_2"/>
</dbReference>
<dbReference type="Pfam" id="PF22909">
    <property type="entry name" value="Caulimovir_coat_dom"/>
    <property type="match status" value="1"/>
</dbReference>
<dbReference type="PROSITE" id="PS50158">
    <property type="entry name" value="ZF_CCHC"/>
    <property type="match status" value="1"/>
</dbReference>
<feature type="region of interest" description="Disordered" evidence="5">
    <location>
        <begin position="960"/>
        <end position="994"/>
    </location>
</feature>
<evidence type="ECO:0000256" key="1">
    <source>
        <dbReference type="ARBA" id="ARBA00022670"/>
    </source>
</evidence>
<comment type="caution">
    <text evidence="7">The sequence shown here is derived from an EMBL/GenBank/DDBJ whole genome shotgun (WGS) entry which is preliminary data.</text>
</comment>
<sequence>MARLIRSLSTNVTKSHTSPNKNIHELNIESIEKDLNNWSIPKVNPSSLYVKQFEFKQTYSIKSVEQTMDISKNNQSFQLFSKSALEKHKRKFRYVHIGLVQIGITSLTKEGLDTHVWAALRDDRHLSFDDSLLGMVETSLCNGPMYFNCYPNFSVSLSDPEIMDVLSLDIKTQRYNMRPQAQNLVLIYRIYYKAMSTICPAFKQIADPGKSVILFQSNPDKTNVMLPRRIKFNELTPPEDWIIENKATHRQVNPQNTQIDHIIETPEGDVKIRFSQPETSSQNYKILHSGSSSQSARYSCSSIPSQNFQSCQNSEYHSIPPSRSSRDPKIIFQGIRNNNSSVPETMYTVETPSEMPSSSGQNQNNYNPSVHDFDYNVLVIEDFQIDHKKLNDEFYAKHNRTNRAWYRISFSTEQRAQYKELFFQTLKAYKTYCPFFGWFYSYCLDNNIEIPEYMNPQKQINVFKRITREWYIWPTHEKQESIHPPFNKFAMKGDMNSNFLAAPLKHIVDTSTSNHLNSVTAGEIQSLAEQSNYTNIILSTIGEQTTRIEDTIFQVKDVVSDFYSKMQPPKGISDNIFGTPPSFNLASSSSSVVRNIEQPLIKPSIDLDSRFKLNSEEPSGEFLKELMSKLGQIKTPKEKYPKVETSQSSPKHINMIGDIGSESEIEPDKLEKQFITAIGATNSRPPLRNYYTRPTPVDMQLEEKNFSNPSSFNGSSIYEWNLDGMTDYQVITLLQHMLMVANSARNRNLGESEAVIARYLIAGFTGQLRGWWDFYLTPTDQNNILNSIKIEPNGNPILINEQPLSDAVTTLVTAITKHFIGNASTVLERGRELLINLRCPTLTHFRWYKDVFLSKLYQRSDAQQDFWKERFIAGLPNLFSERVRTRIRNKHNGALPFSLYTFGELISEICAEGLVLCNDIKLKNQLKKEHKSGRTELGQFCYQFGYDTLSVPNYGTKEKVSKTRKPFRKPKFSKKYRKEESSRPFKRSSKRKSFPKSKVICHKCGKPGHYANKCYTKQKINELIIDEDLRKQLNEILLNPSDSEDNHSLELNNIDGDINSSCSSSNHSSDHEDTCHDCNSKTDYYKAILDMNGLSINVITSEESIILDLLDKIDDPEKKKQVIFKYLHGKQSPPTPNDSKQIPIIGNTFNFSTVMDRLQTIEPKGPTIQDLQGEILSLKRDVKTLSTRISLLELHNIEEVKSEEEEKIYLNDNNNRLKINPDIINDTKIPSPSKEQEILSIDRVVFQKWYVSIKIVISKDFTFEGITLIDSGADLNCIKEGLVPTKYCETTRQALTTANNGRMKINYKISESWVCNDGICLKTHFIVVRGLSQSIILGTPFLSLLNPMTVDDKGIHSKALDHDICFKFINPPQEQIIHSLKKELIFRQNQICFLNEDLKFQKINRSVEFASKFPDEIREKTQLQRFLGSLNYIADFYQDLYKDTKVLYQRLQKNPQPWTIVHTQAIRRIKLRAKTLPCLCLPLPEAFKIVETDASDIGYGGILKQKVDGKMTPPRASSQKSGKGLLPCPNRYNLRKSIGSSSSQTNQEAMLGKFENSGYNAHAHCPDIIQIEDEEQDLSPIEVANNYLTNGWAYPQKASGKSRDYYEEILRLTKSAVLTHNFEKPPRHSSRNIELPFQFSKVEILKFITKKQWGIDPTRIRELPPHFSPRHFNYFDYIDAWNHVLLYQNPSHKHSWFIFFSRNFDGNFPNWIANWWLNYGPDFEEWPSTQVTEAYQLYAPMVKGLPKLQFMADFSIPWILCWQYAIQKSTNSSLEYPPTLVRQFGSKWWPKFDDSHCNIEAVTELFPTLKAASTKWKSYPKTKSHALHCEAEFSKRKNEILCRLSKEKPFLNKRELLQVVTFEMLKMSEEDYNADSDNSANSTKESSSGKEGSDEPITDNMSTGPTIDNMSTKSITSLTKEGLDTHVWAALRDDRHLSFDDSLLGMVETSLCNGPMYFNCYPNFSVSLSDPEIMDVLSLDIKTQRYNMRPQAQNLVLIYRIYYKAMSTICPAFKQIADPGKSVILFQSNPDKTNVMLPRRIKFNELTPPEDWIIENKATHRQVNPQNTQIDHIIETPEGDVKIRFSQPETSSQNYKILHSGSSSQSARYSCSSIPSQNFQSCQNSEYHSIPPSRSSRDPKIIFQGIRNNNSSVPETMYTVETPSEMPSSSGQNQNNYNPSVHDFDYNVLVIEDFQIDHKKLNDEFYAKHNRTNRAWYRISFSTEQRAQYKELFFQTLKAYKTYFPFFGWFYSYCLDNNIEIPEYMNPQKQINVFKRITREWYIWPTHEKQESIHPPFNKFAMKGDMNSNFLAAPLKHIVDTSTSNHLNSVTAGEIQSLAEQSNYTNIILSTIGEQTTRIEDTIFQVKDVVSDFYSKMQPPKGISDNIFGTSPSFNLASSSSSVVRNIEQPLIKPSIDLDSRFKLNSEEPSVAK</sequence>
<dbReference type="Pfam" id="PF17919">
    <property type="entry name" value="RT_RNaseH_2"/>
    <property type="match status" value="1"/>
</dbReference>
<evidence type="ECO:0000313" key="8">
    <source>
        <dbReference type="Proteomes" id="UP001187471"/>
    </source>
</evidence>
<keyword evidence="8" id="KW-1185">Reference proteome</keyword>
<dbReference type="GO" id="GO:0006508">
    <property type="term" value="P:proteolysis"/>
    <property type="evidence" value="ECO:0007669"/>
    <property type="project" value="UniProtKB-KW"/>
</dbReference>
<feature type="compositionally biased region" description="Basic residues" evidence="5">
    <location>
        <begin position="962"/>
        <end position="976"/>
    </location>
</feature>
<evidence type="ECO:0000313" key="7">
    <source>
        <dbReference type="EMBL" id="KAK2970727.1"/>
    </source>
</evidence>
<feature type="compositionally biased region" description="Polar residues" evidence="5">
    <location>
        <begin position="1899"/>
        <end position="1911"/>
    </location>
</feature>
<dbReference type="InterPro" id="IPR043502">
    <property type="entry name" value="DNA/RNA_pol_sf"/>
</dbReference>
<keyword evidence="2" id="KW-0064">Aspartyl protease</keyword>
<keyword evidence="4" id="KW-0862">Zinc</keyword>
<dbReference type="InterPro" id="IPR056010">
    <property type="entry name" value="DUF7588"/>
</dbReference>
<dbReference type="Pfam" id="PF24925">
    <property type="entry name" value="DUF7746"/>
    <property type="match status" value="1"/>
</dbReference>
<feature type="region of interest" description="Disordered" evidence="5">
    <location>
        <begin position="1"/>
        <end position="20"/>
    </location>
</feature>
<evidence type="ECO:0000256" key="2">
    <source>
        <dbReference type="ARBA" id="ARBA00022750"/>
    </source>
</evidence>
<keyword evidence="4" id="KW-0479">Metal-binding</keyword>
<dbReference type="PANTHER" id="PTHR33054:SF9">
    <property type="entry name" value="CCHC-TYPE DOMAIN-CONTAINING PROTEIN"/>
    <property type="match status" value="1"/>
</dbReference>
<proteinExistence type="predicted"/>
<evidence type="ECO:0000256" key="5">
    <source>
        <dbReference type="SAM" id="MobiDB-lite"/>
    </source>
</evidence>